<dbReference type="RefSeq" id="WP_088971633.1">
    <property type="nucleotide sequence ID" value="NZ_JBHLYF010000023.1"/>
</dbReference>
<sequence length="1462" mass="155780">MTAPTTATATPLVAAAQPLPLPADVPIALLPVRLETRYHDGNLLIRIYPDVLHVDAHETELTAVEADHGVRYWAQVAAAGTDTDRLHGVWQALTAEHGITRAAWIARRTRDGVPAQTPATGTWTRAPMARLLPTRWRVAGYRQWGPGNPPTLHFDVAGKEIPGDLAVGPDPAATGLPPESDEDLVVTPGMRWMVDYQAALDVGMAVTVTPADDANLGLALTWLIAYGADEKYDVDEKGDPITGATRLAGLLEAHHYTDGLGYADPGTATNNTELGRSGLDPGAEQLSERYRIADGTPTGPAPTPPGAVADRLGAALGLDQSAAVVLGRDPAGRRPDPQADINAVLWPSTWGYFLLHVLDGIDLPSIRQVRRHFIDHVRAGGALPSLRVGNQPYGVLPVLSLKHWADREGGTTAHTTLVRLLRQLQPAFTEASWKATVGRRWPGQTDVDATERYHRLLATQAQAVDYVGRSALGPEYVGDLWRFLRLDFDAAWRQAPRRQADEVLSTLGLPVDQRHTGTVFAAEAYPVPNALTGTDADTYLSELAALAPAALAAAAERGHTPLLYRLARHSALQEWWTAAIATRGDRVLRERELVDVDPSAPPTATLWRGLAAPAPGQPGLTVEQYLTGAAATDPNVTDLREFGDRMRSLATAIHRGDVTPDLLDGLVRGGLDLAAHRLDAWIGSFANRRLDHLRGRQPHALAVGGFGWLANVAPAPLTAVDKLPPNEPGPLYTDAANAGHVLAPSLQHATTAAILHAGYVARGGRAGRPGAVAVNLNADRVRLVQHLTEGISAGQPLAALVGYRFERALADAGVPGVPAMILPFRLLAPFTAQVLTPEGDATDVTRPGSLAGTVADGVELVRRLHAGTIPWGAAPDPTQPAVTLPARGTPAYDACRQALQCAADALDALADATLAEGVHHLAAGNPTRAGAVLDALAKGETPPPQLDVVRTPRTATVHTHRLMFLGTVDVGADYRIWPTDGRQIRADIEPTINGWAGRLLGDPARVRCKGVWHGPDGSVLATGETTLDQLAVSPLDMIALAGDDRSGGRYELRQRFIDRLRLLRPPTVPDEIMPEPDFGRQPDWPAQTLSVTEFLQMVAAVRATLTAARPLRAEDLAGPGGTRAVRWGITDLTNRVTAVLDSFTRTRALLVTAVDAGDIGGMGGHLVTFAARGLPGAYPQTGHPWTDEWRDELRVRARGVLAEVDRRMAEEARLRATFDDASATDDQRVAHHIARLRSLLGDDFPVAPTFQVTDRAALADLFAHSPGLTAGDPLAPGTWLDRLARVRTAPARLQAAFRNAEATGAAVSTDLTIAQLPYRDGDVWAALPDAPRAGRTALAVHTIRPINPAASLAGLVLDEWTETVPGDTEVTGLTFHYDAPNARAPQAVLLAVPPGADGRWTTEQLRDTVVEALDTARARAVTLPTLDEYGHFLPAIYLGLNDAGATVSTDLTGGAGREGASR</sequence>
<protein>
    <submittedName>
        <fullName evidence="1">Uncharacterized protein</fullName>
    </submittedName>
</protein>
<name>A0A1C5IPM4_9ACTN</name>
<reference evidence="1 2" key="1">
    <citation type="submission" date="2016-06" db="EMBL/GenBank/DDBJ databases">
        <authorList>
            <person name="Kjaerup R.B."/>
            <person name="Dalgaard T.S."/>
            <person name="Juul-Madsen H.R."/>
        </authorList>
    </citation>
    <scope>NUCLEOTIDE SEQUENCE [LARGE SCALE GENOMIC DNA]</scope>
    <source>
        <strain evidence="1 2">DSM 45097</strain>
    </source>
</reference>
<evidence type="ECO:0000313" key="2">
    <source>
        <dbReference type="Proteomes" id="UP000198210"/>
    </source>
</evidence>
<organism evidence="1 2">
    <name type="scientific">Micromonospora siamensis</name>
    <dbReference type="NCBI Taxonomy" id="299152"/>
    <lineage>
        <taxon>Bacteria</taxon>
        <taxon>Bacillati</taxon>
        <taxon>Actinomycetota</taxon>
        <taxon>Actinomycetes</taxon>
        <taxon>Micromonosporales</taxon>
        <taxon>Micromonosporaceae</taxon>
        <taxon>Micromonospora</taxon>
    </lineage>
</organism>
<evidence type="ECO:0000313" key="1">
    <source>
        <dbReference type="EMBL" id="SCG60264.1"/>
    </source>
</evidence>
<dbReference type="EMBL" id="LT607751">
    <property type="protein sequence ID" value="SCG60264.1"/>
    <property type="molecule type" value="Genomic_DNA"/>
</dbReference>
<gene>
    <name evidence="1" type="ORF">GA0074704_3667</name>
</gene>
<accession>A0A1C5IPM4</accession>
<dbReference type="Proteomes" id="UP000198210">
    <property type="component" value="Chromosome I"/>
</dbReference>
<keyword evidence="2" id="KW-1185">Reference proteome</keyword>
<proteinExistence type="predicted"/>